<reference evidence="2 3" key="1">
    <citation type="journal article" date="2018" name="Nat. Ecol. Evol.">
        <title>Shark genomes provide insights into elasmobranch evolution and the origin of vertebrates.</title>
        <authorList>
            <person name="Hara Y"/>
            <person name="Yamaguchi K"/>
            <person name="Onimaru K"/>
            <person name="Kadota M"/>
            <person name="Koyanagi M"/>
            <person name="Keeley SD"/>
            <person name="Tatsumi K"/>
            <person name="Tanaka K"/>
            <person name="Motone F"/>
            <person name="Kageyama Y"/>
            <person name="Nozu R"/>
            <person name="Adachi N"/>
            <person name="Nishimura O"/>
            <person name="Nakagawa R"/>
            <person name="Tanegashima C"/>
            <person name="Kiyatake I"/>
            <person name="Matsumoto R"/>
            <person name="Murakumo K"/>
            <person name="Nishida K"/>
            <person name="Terakita A"/>
            <person name="Kuratani S"/>
            <person name="Sato K"/>
            <person name="Hyodo S Kuraku.S."/>
        </authorList>
    </citation>
    <scope>NUCLEOTIDE SEQUENCE [LARGE SCALE GENOMIC DNA]</scope>
</reference>
<protein>
    <recommendedName>
        <fullName evidence="1">Receptor L-domain domain-containing protein</fullName>
    </recommendedName>
</protein>
<dbReference type="EMBL" id="BFAA01004355">
    <property type="protein sequence ID" value="GCB67182.1"/>
    <property type="molecule type" value="Genomic_DNA"/>
</dbReference>
<accession>A0A401P234</accession>
<proteinExistence type="predicted"/>
<sequence length="146" mass="16892">MRRSNIYTRASWSIREVTGYILAALNQFEYLPLENLRIIRGTKLYEERYALTILLNYKKDGTFGLRQLGLQNMTEILNGGIYIDQNKFLCYVNTIHWHDIVRDPPAADIIIVPTNTTVACGRCHKSCNGRCWGPSENQCQTREYLS</sequence>
<organism evidence="2 3">
    <name type="scientific">Scyliorhinus torazame</name>
    <name type="common">Cloudy catshark</name>
    <name type="synonym">Catulus torazame</name>
    <dbReference type="NCBI Taxonomy" id="75743"/>
    <lineage>
        <taxon>Eukaryota</taxon>
        <taxon>Metazoa</taxon>
        <taxon>Chordata</taxon>
        <taxon>Craniata</taxon>
        <taxon>Vertebrata</taxon>
        <taxon>Chondrichthyes</taxon>
        <taxon>Elasmobranchii</taxon>
        <taxon>Galeomorphii</taxon>
        <taxon>Galeoidea</taxon>
        <taxon>Carcharhiniformes</taxon>
        <taxon>Scyliorhinidae</taxon>
        <taxon>Scyliorhinus</taxon>
    </lineage>
</organism>
<dbReference type="STRING" id="75743.A0A401P234"/>
<dbReference type="InterPro" id="IPR000494">
    <property type="entry name" value="Rcpt_L-dom"/>
</dbReference>
<dbReference type="FunFam" id="3.80.20.20:FF:000004">
    <property type="entry name" value="Receptor protein-tyrosine kinase"/>
    <property type="match status" value="1"/>
</dbReference>
<dbReference type="Proteomes" id="UP000288216">
    <property type="component" value="Unassembled WGS sequence"/>
</dbReference>
<dbReference type="Pfam" id="PF01030">
    <property type="entry name" value="Recep_L_domain"/>
    <property type="match status" value="1"/>
</dbReference>
<comment type="caution">
    <text evidence="2">The sequence shown here is derived from an EMBL/GenBank/DDBJ whole genome shotgun (WGS) entry which is preliminary data.</text>
</comment>
<dbReference type="AlphaFoldDB" id="A0A401P234"/>
<keyword evidence="3" id="KW-1185">Reference proteome</keyword>
<dbReference type="Gene3D" id="3.80.20.20">
    <property type="entry name" value="Receptor L-domain"/>
    <property type="match status" value="1"/>
</dbReference>
<feature type="domain" description="Receptor L-domain" evidence="1">
    <location>
        <begin position="13"/>
        <end position="100"/>
    </location>
</feature>
<dbReference type="InterPro" id="IPR036941">
    <property type="entry name" value="Rcpt_L-dom_sf"/>
</dbReference>
<evidence type="ECO:0000313" key="2">
    <source>
        <dbReference type="EMBL" id="GCB67182.1"/>
    </source>
</evidence>
<dbReference type="OrthoDB" id="6219513at2759"/>
<dbReference type="InterPro" id="IPR006212">
    <property type="entry name" value="Furin_repeat"/>
</dbReference>
<gene>
    <name evidence="2" type="ORF">scyTo_0010211</name>
</gene>
<name>A0A401P234_SCYTO</name>
<dbReference type="CDD" id="cd00064">
    <property type="entry name" value="FU"/>
    <property type="match status" value="1"/>
</dbReference>
<evidence type="ECO:0000259" key="1">
    <source>
        <dbReference type="Pfam" id="PF01030"/>
    </source>
</evidence>
<evidence type="ECO:0000313" key="3">
    <source>
        <dbReference type="Proteomes" id="UP000288216"/>
    </source>
</evidence>
<dbReference type="SUPFAM" id="SSF52058">
    <property type="entry name" value="L domain-like"/>
    <property type="match status" value="1"/>
</dbReference>